<comment type="caution">
    <text evidence="1">The sequence shown here is derived from an EMBL/GenBank/DDBJ whole genome shotgun (WGS) entry which is preliminary data.</text>
</comment>
<protein>
    <submittedName>
        <fullName evidence="1">Uncharacterized protein</fullName>
    </submittedName>
</protein>
<proteinExistence type="predicted"/>
<keyword evidence="2" id="KW-1185">Reference proteome</keyword>
<name>A0A420W6K7_9BACT</name>
<dbReference type="AlphaFoldDB" id="A0A420W6K7"/>
<accession>A0A420W6K7</accession>
<dbReference type="OrthoDB" id="11288at2"/>
<sequence>MAIFSCYVDVERFLGEPVKELALFLSCLRREDRLSVISTIARFFQEVDHLSEFYRFRKERKEEFLSSLPISSGERNALWHLIENFFLRQSENSSGKPIPQDDLIALRKGRLFEELVYHLGPVSKEKVELTSMHCQPMVNRKRVEIRCKNRVLSNKNLDVVFWGKGYVEGYECKGNVQFFLELGLRGGERGRKVREKVMYLNQLGRFLSFFFREVRVYLASFAPDVDLKRCRELALQYVRECGRRELHFEIITVEDFIRYL</sequence>
<dbReference type="RefSeq" id="WP_121171017.1">
    <property type="nucleotide sequence ID" value="NZ_RBIE01000002.1"/>
</dbReference>
<reference evidence="1 2" key="1">
    <citation type="submission" date="2018-10" db="EMBL/GenBank/DDBJ databases">
        <title>Genomic Encyclopedia of Type Strains, Phase IV (KMG-IV): sequencing the most valuable type-strain genomes for metagenomic binning, comparative biology and taxonomic classification.</title>
        <authorList>
            <person name="Goeker M."/>
        </authorList>
    </citation>
    <scope>NUCLEOTIDE SEQUENCE [LARGE SCALE GENOMIC DNA]</scope>
    <source>
        <strain evidence="1 2">DSM 15521</strain>
    </source>
</reference>
<evidence type="ECO:0000313" key="1">
    <source>
        <dbReference type="EMBL" id="RKQ61728.1"/>
    </source>
</evidence>
<dbReference type="Proteomes" id="UP000280881">
    <property type="component" value="Unassembled WGS sequence"/>
</dbReference>
<evidence type="ECO:0000313" key="2">
    <source>
        <dbReference type="Proteomes" id="UP000280881"/>
    </source>
</evidence>
<gene>
    <name evidence="1" type="ORF">C7457_1173</name>
</gene>
<dbReference type="EMBL" id="RBIE01000002">
    <property type="protein sequence ID" value="RKQ61728.1"/>
    <property type="molecule type" value="Genomic_DNA"/>
</dbReference>
<organism evidence="1 2">
    <name type="scientific">Thermovibrio guaymasensis</name>
    <dbReference type="NCBI Taxonomy" id="240167"/>
    <lineage>
        <taxon>Bacteria</taxon>
        <taxon>Pseudomonadati</taxon>
        <taxon>Aquificota</taxon>
        <taxon>Aquificia</taxon>
        <taxon>Desulfurobacteriales</taxon>
        <taxon>Desulfurobacteriaceae</taxon>
        <taxon>Thermovibrio</taxon>
    </lineage>
</organism>